<name>A0ACB9YM76_9PEZI</name>
<reference evidence="1 2" key="1">
    <citation type="journal article" date="2022" name="New Phytol.">
        <title>Ecological generalism drives hyperdiversity of secondary metabolite gene clusters in xylarialean endophytes.</title>
        <authorList>
            <person name="Franco M.E.E."/>
            <person name="Wisecaver J.H."/>
            <person name="Arnold A.E."/>
            <person name="Ju Y.M."/>
            <person name="Slot J.C."/>
            <person name="Ahrendt S."/>
            <person name="Moore L.P."/>
            <person name="Eastman K.E."/>
            <person name="Scott K."/>
            <person name="Konkel Z."/>
            <person name="Mondo S.J."/>
            <person name="Kuo A."/>
            <person name="Hayes R.D."/>
            <person name="Haridas S."/>
            <person name="Andreopoulos B."/>
            <person name="Riley R."/>
            <person name="LaButti K."/>
            <person name="Pangilinan J."/>
            <person name="Lipzen A."/>
            <person name="Amirebrahimi M."/>
            <person name="Yan J."/>
            <person name="Adam C."/>
            <person name="Keymanesh K."/>
            <person name="Ng V."/>
            <person name="Louie K."/>
            <person name="Northen T."/>
            <person name="Drula E."/>
            <person name="Henrissat B."/>
            <person name="Hsieh H.M."/>
            <person name="Youens-Clark K."/>
            <person name="Lutzoni F."/>
            <person name="Miadlikowska J."/>
            <person name="Eastwood D.C."/>
            <person name="Hamelin R.C."/>
            <person name="Grigoriev I.V."/>
            <person name="U'Ren J.M."/>
        </authorList>
    </citation>
    <scope>NUCLEOTIDE SEQUENCE [LARGE SCALE GENOMIC DNA]</scope>
    <source>
        <strain evidence="1 2">CBS 119005</strain>
    </source>
</reference>
<accession>A0ACB9YM76</accession>
<dbReference type="EMBL" id="MU393601">
    <property type="protein sequence ID" value="KAI4860068.1"/>
    <property type="molecule type" value="Genomic_DNA"/>
</dbReference>
<dbReference type="Proteomes" id="UP001497700">
    <property type="component" value="Unassembled WGS sequence"/>
</dbReference>
<gene>
    <name evidence="1" type="ORF">F4820DRAFT_437980</name>
</gene>
<sequence length="443" mass="49005">MSADISALTPEQLEALLNGPALAPPDGVIPNFDNPPNQTYIGAAVVPICLAATTIAVLLRVYARIFCVKKVGLPDALMMIAFGCYITDIYFGYRLQKFPGGFVHQWDVQLKDMSGILFKLFLSASFYIGVVLTMKAAILLEWMRIFIPYGVRNRFFWLCYGVIGANTIFYVITLFVMNFACVPVQKNWDPLYVGGSCSINTQAVNIASAVLNLCSDVFILLLPQRIIWGLKMSRKTKIGVSIIFAIGIICCIAAGFRLGAELDYTKSDDVLYNLSPVLLWALAEMTCMFLVFGVPSGSKILSDSRLASRLASSLRSLKGRLPQRSSSTGSVSGAATWPNSSMTMNNSQSNSSRTYYRKMDHSNGSMLLTTVDSSRGHPPPSSESMEHLKDQAIQHNHNISAPDSCMIIRTTQFVTREDFGDYERDVLVSDGYDRQHPWAKDRV</sequence>
<evidence type="ECO:0000313" key="2">
    <source>
        <dbReference type="Proteomes" id="UP001497700"/>
    </source>
</evidence>
<proteinExistence type="predicted"/>
<comment type="caution">
    <text evidence="1">The sequence shown here is derived from an EMBL/GenBank/DDBJ whole genome shotgun (WGS) entry which is preliminary data.</text>
</comment>
<organism evidence="1 2">
    <name type="scientific">Hypoxylon rubiginosum</name>
    <dbReference type="NCBI Taxonomy" id="110542"/>
    <lineage>
        <taxon>Eukaryota</taxon>
        <taxon>Fungi</taxon>
        <taxon>Dikarya</taxon>
        <taxon>Ascomycota</taxon>
        <taxon>Pezizomycotina</taxon>
        <taxon>Sordariomycetes</taxon>
        <taxon>Xylariomycetidae</taxon>
        <taxon>Xylariales</taxon>
        <taxon>Hypoxylaceae</taxon>
        <taxon>Hypoxylon</taxon>
    </lineage>
</organism>
<keyword evidence="2" id="KW-1185">Reference proteome</keyword>
<evidence type="ECO:0000313" key="1">
    <source>
        <dbReference type="EMBL" id="KAI4860068.1"/>
    </source>
</evidence>
<protein>
    <submittedName>
        <fullName evidence="1">Uncharacterized protein</fullName>
    </submittedName>
</protein>